<dbReference type="EMBL" id="KZ819290">
    <property type="protein sequence ID" value="PWN98951.1"/>
    <property type="molecule type" value="Genomic_DNA"/>
</dbReference>
<keyword evidence="5" id="KW-1185">Reference proteome</keyword>
<keyword evidence="1" id="KW-0863">Zinc-finger</keyword>
<reference evidence="4 5" key="1">
    <citation type="journal article" date="2018" name="Mol. Biol. Evol.">
        <title>Broad Genomic Sampling Reveals a Smut Pathogenic Ancestry of the Fungal Clade Ustilaginomycotina.</title>
        <authorList>
            <person name="Kijpornyongpan T."/>
            <person name="Mondo S.J."/>
            <person name="Barry K."/>
            <person name="Sandor L."/>
            <person name="Lee J."/>
            <person name="Lipzen A."/>
            <person name="Pangilinan J."/>
            <person name="LaButti K."/>
            <person name="Hainaut M."/>
            <person name="Henrissat B."/>
            <person name="Grigoriev I.V."/>
            <person name="Spatafora J.W."/>
            <person name="Aime M.C."/>
        </authorList>
    </citation>
    <scope>NUCLEOTIDE SEQUENCE [LARGE SCALE GENOMIC DNA]</scope>
    <source>
        <strain evidence="4 5">MCA 4186</strain>
    </source>
</reference>
<evidence type="ECO:0000259" key="3">
    <source>
        <dbReference type="PROSITE" id="PS51083"/>
    </source>
</evidence>
<dbReference type="STRING" id="58919.A0A316ZBM5"/>
<dbReference type="Gene3D" id="3.30.60.190">
    <property type="match status" value="1"/>
</dbReference>
<dbReference type="AlphaFoldDB" id="A0A316ZBM5"/>
<organism evidence="4 5">
    <name type="scientific">Tilletiopsis washingtonensis</name>
    <dbReference type="NCBI Taxonomy" id="58919"/>
    <lineage>
        <taxon>Eukaryota</taxon>
        <taxon>Fungi</taxon>
        <taxon>Dikarya</taxon>
        <taxon>Basidiomycota</taxon>
        <taxon>Ustilaginomycotina</taxon>
        <taxon>Exobasidiomycetes</taxon>
        <taxon>Entylomatales</taxon>
        <taxon>Entylomatales incertae sedis</taxon>
        <taxon>Tilletiopsis</taxon>
    </lineage>
</organism>
<dbReference type="InterPro" id="IPR039646">
    <property type="entry name" value="ZNHIT2"/>
</dbReference>
<dbReference type="InterPro" id="IPR007529">
    <property type="entry name" value="Znf_HIT"/>
</dbReference>
<feature type="domain" description="HIT-type" evidence="3">
    <location>
        <begin position="39"/>
        <end position="72"/>
    </location>
</feature>
<dbReference type="Pfam" id="PF04438">
    <property type="entry name" value="zf-HIT"/>
    <property type="match status" value="1"/>
</dbReference>
<dbReference type="SUPFAM" id="SSF144232">
    <property type="entry name" value="HIT/MYND zinc finger-like"/>
    <property type="match status" value="1"/>
</dbReference>
<evidence type="ECO:0000313" key="4">
    <source>
        <dbReference type="EMBL" id="PWN98951.1"/>
    </source>
</evidence>
<keyword evidence="1" id="KW-0862">Zinc</keyword>
<dbReference type="RefSeq" id="XP_025599230.1">
    <property type="nucleotide sequence ID" value="XM_025742173.1"/>
</dbReference>
<dbReference type="GO" id="GO:0008270">
    <property type="term" value="F:zinc ion binding"/>
    <property type="evidence" value="ECO:0007669"/>
    <property type="project" value="UniProtKB-UniRule"/>
</dbReference>
<sequence length="450" mass="48406">MEALLSIRRSAAHNRRFAAASDPEGQGEASSSRAVGERCAICRQEEARYTCPSCQAPYCSLRCYRSTTHASCSQLFTQRLLESDAQEGDAPGASEQERRDIADLLVRYRSGAADERGDGDGEEEGSPASVSDVHADDGALHIDALTLDTASPAELLRRLTPAQRAAFSEYLSSGDHAADEAATPWWEGHPLELSASFKAALAPLQTDGRALGSRLHANLLAVVLIYVHLLKTLELRSLSDVIMPPTQVTVPSHSPPPLEASLPLDELPRSGQQSSNIEDLLSREAASYLATVRTTLARAAPFFVHSRGPSAREVIADAHGAGMRVLGALTLAGTEPAAHLLSLIDGAQALLFPGVSSEGPSRVELVFSDIAQAIPETLRKAAFYAAAWRDSSHETLRHDMAQERARLSAEVERTVDEERLRAVREREESILDARAARPGAGTSTRTINVI</sequence>
<keyword evidence="1" id="KW-0479">Metal-binding</keyword>
<name>A0A316ZBM5_9BASI</name>
<evidence type="ECO:0000256" key="1">
    <source>
        <dbReference type="PROSITE-ProRule" id="PRU00453"/>
    </source>
</evidence>
<dbReference type="PROSITE" id="PS51083">
    <property type="entry name" value="ZF_HIT"/>
    <property type="match status" value="1"/>
</dbReference>
<dbReference type="OrthoDB" id="18412at2759"/>
<accession>A0A316ZBM5</accession>
<dbReference type="PANTHER" id="PTHR15555:SF0">
    <property type="entry name" value="ZINC FINGER HIT DOMAIN-CONTAINING PROTEIN 2"/>
    <property type="match status" value="1"/>
</dbReference>
<feature type="region of interest" description="Disordered" evidence="2">
    <location>
        <begin position="112"/>
        <end position="133"/>
    </location>
</feature>
<gene>
    <name evidence="4" type="ORF">FA09DRAFT_329416</name>
</gene>
<dbReference type="GeneID" id="37269717"/>
<dbReference type="PANTHER" id="PTHR15555">
    <property type="entry name" value="ZINC FINGER HIT DOMAIN CONTAINING PROTEIN 2 PROTEIN FON -RELATED"/>
    <property type="match status" value="1"/>
</dbReference>
<feature type="region of interest" description="Disordered" evidence="2">
    <location>
        <begin position="247"/>
        <end position="275"/>
    </location>
</feature>
<protein>
    <recommendedName>
        <fullName evidence="3">HIT-type domain-containing protein</fullName>
    </recommendedName>
</protein>
<dbReference type="CDD" id="cd23024">
    <property type="entry name" value="zf-HIT_ZNHIT2-3"/>
    <property type="match status" value="1"/>
</dbReference>
<dbReference type="Proteomes" id="UP000245946">
    <property type="component" value="Unassembled WGS sequence"/>
</dbReference>
<evidence type="ECO:0000313" key="5">
    <source>
        <dbReference type="Proteomes" id="UP000245946"/>
    </source>
</evidence>
<evidence type="ECO:0000256" key="2">
    <source>
        <dbReference type="SAM" id="MobiDB-lite"/>
    </source>
</evidence>
<proteinExistence type="predicted"/>